<proteinExistence type="predicted"/>
<sequence length="703" mass="79704">MVIVKLSVVQLQASPFPNSRAAAVGDVIGPPRPHFAQTGDFIDFISSSFPRITTDIVPECQMPPPVTQNLAFKPSLVVAQAIRNVMKTRPASDYQPRAHIASSILCQDILSRLAPSFKKHSPCDIIDVFPGAGLLSRQLHDHIKPRRHLLIEPNLNYYNSFLQPLTTVPDSRYKHLAWDPFDLKTYDDIFDEGHLPEQSERPLVWSNGSRCTTNDTLLVVANFTASPQLGNTYTLMLRYLEACFDQTLFHKYGLVRVIGFLTGADAEVLLPRVTARRRRSAALAEAACAEITEVAGDNNREYWHSQKGVMTWDVSLKQVQELAEKAGVVTPEDREAPRPPCAPNPSDYGKRVRYIVRPKRSWHETYIKMTEDPDRPNLKAAAKRGRPSSDTPKRPLNPHHARAIALHNRLAYENKDEKVYREAEPINLKIELLEAELASKLRTEEVTLDYVLKRAKMIRDLKNEATLLLAARNSAAIMRFNSLMEERSYFDGVISGDGKPLLVWDKRPYEPLRVDTEEFWPQQKYSIIDFQPNPNSPIIQTQKEHIENKTLHTYNLMLRAYRHLLGTVTTHSQKSVGEILPLMFPGRSMKDIMESIPGLIPYARQPVVQLTDSKYAMKHLLSTAGHADGAKPFKEVHPELATYNEKCFDLVKCRHLPSSILWDIIVEWQKSASAFQSEADIHRALGGGRIRRMEGEQFSTGFV</sequence>
<feature type="region of interest" description="Disordered" evidence="5">
    <location>
        <begin position="373"/>
        <end position="398"/>
    </location>
</feature>
<protein>
    <recommendedName>
        <fullName evidence="8">rRNA adenine N(6)-methyltransferase</fullName>
    </recommendedName>
</protein>
<dbReference type="Gene3D" id="3.40.50.150">
    <property type="entry name" value="Vaccinia Virus protein VP39"/>
    <property type="match status" value="1"/>
</dbReference>
<evidence type="ECO:0000256" key="5">
    <source>
        <dbReference type="SAM" id="MobiDB-lite"/>
    </source>
</evidence>
<gene>
    <name evidence="6" type="ORF">AJ79_04720</name>
</gene>
<dbReference type="Proteomes" id="UP000223968">
    <property type="component" value="Unassembled WGS sequence"/>
</dbReference>
<evidence type="ECO:0000256" key="1">
    <source>
        <dbReference type="ARBA" id="ARBA00022603"/>
    </source>
</evidence>
<keyword evidence="4" id="KW-0694">RNA-binding</keyword>
<dbReference type="SUPFAM" id="SSF53335">
    <property type="entry name" value="S-adenosyl-L-methionine-dependent methyltransferases"/>
    <property type="match status" value="1"/>
</dbReference>
<dbReference type="GO" id="GO:0034245">
    <property type="term" value="C:mitochondrial DNA-directed RNA polymerase complex"/>
    <property type="evidence" value="ECO:0007669"/>
    <property type="project" value="TreeGrafter"/>
</dbReference>
<dbReference type="OrthoDB" id="16079at2759"/>
<keyword evidence="3" id="KW-0949">S-adenosyl-L-methionine</keyword>
<feature type="region of interest" description="Disordered" evidence="5">
    <location>
        <begin position="329"/>
        <end position="349"/>
    </location>
</feature>
<dbReference type="GO" id="GO:0034246">
    <property type="term" value="F:mitochondrial transcription factor activity"/>
    <property type="evidence" value="ECO:0007669"/>
    <property type="project" value="TreeGrafter"/>
</dbReference>
<keyword evidence="2" id="KW-0808">Transferase</keyword>
<dbReference type="EMBL" id="PDNB01000069">
    <property type="protein sequence ID" value="PGH11697.1"/>
    <property type="molecule type" value="Genomic_DNA"/>
</dbReference>
<keyword evidence="1" id="KW-0489">Methyltransferase</keyword>
<dbReference type="GO" id="GO:0005759">
    <property type="term" value="C:mitochondrial matrix"/>
    <property type="evidence" value="ECO:0007669"/>
    <property type="project" value="TreeGrafter"/>
</dbReference>
<dbReference type="InterPro" id="IPR029063">
    <property type="entry name" value="SAM-dependent_MTases_sf"/>
</dbReference>
<dbReference type="InterPro" id="IPR001737">
    <property type="entry name" value="KsgA/Erm"/>
</dbReference>
<dbReference type="GO" id="GO:0003723">
    <property type="term" value="F:RNA binding"/>
    <property type="evidence" value="ECO:0007669"/>
    <property type="project" value="UniProtKB-KW"/>
</dbReference>
<name>A0A2B7XT81_9EURO</name>
<dbReference type="GO" id="GO:0006391">
    <property type="term" value="P:transcription initiation at mitochondrial promoter"/>
    <property type="evidence" value="ECO:0007669"/>
    <property type="project" value="TreeGrafter"/>
</dbReference>
<keyword evidence="7" id="KW-1185">Reference proteome</keyword>
<dbReference type="GO" id="GO:0032259">
    <property type="term" value="P:methylation"/>
    <property type="evidence" value="ECO:0007669"/>
    <property type="project" value="UniProtKB-KW"/>
</dbReference>
<dbReference type="AlphaFoldDB" id="A0A2B7XT81"/>
<organism evidence="6 7">
    <name type="scientific">Helicocarpus griseus UAMH5409</name>
    <dbReference type="NCBI Taxonomy" id="1447875"/>
    <lineage>
        <taxon>Eukaryota</taxon>
        <taxon>Fungi</taxon>
        <taxon>Dikarya</taxon>
        <taxon>Ascomycota</taxon>
        <taxon>Pezizomycotina</taxon>
        <taxon>Eurotiomycetes</taxon>
        <taxon>Eurotiomycetidae</taxon>
        <taxon>Onygenales</taxon>
        <taxon>Ajellomycetaceae</taxon>
        <taxon>Helicocarpus</taxon>
    </lineage>
</organism>
<evidence type="ECO:0000313" key="6">
    <source>
        <dbReference type="EMBL" id="PGH11697.1"/>
    </source>
</evidence>
<dbReference type="PANTHER" id="PTHR11727:SF17">
    <property type="entry name" value="DIMETHYLADENOSINE TRANSFERASE 1, MITOCHONDRIAL"/>
    <property type="match status" value="1"/>
</dbReference>
<comment type="caution">
    <text evidence="6">The sequence shown here is derived from an EMBL/GenBank/DDBJ whole genome shotgun (WGS) entry which is preliminary data.</text>
</comment>
<reference evidence="6 7" key="1">
    <citation type="submission" date="2017-10" db="EMBL/GenBank/DDBJ databases">
        <title>Comparative genomics in systemic dimorphic fungi from Ajellomycetaceae.</title>
        <authorList>
            <person name="Munoz J.F."/>
            <person name="Mcewen J.G."/>
            <person name="Clay O.K."/>
            <person name="Cuomo C.A."/>
        </authorList>
    </citation>
    <scope>NUCLEOTIDE SEQUENCE [LARGE SCALE GENOMIC DNA]</scope>
    <source>
        <strain evidence="6 7">UAMH5409</strain>
    </source>
</reference>
<accession>A0A2B7XT81</accession>
<evidence type="ECO:0008006" key="8">
    <source>
        <dbReference type="Google" id="ProtNLM"/>
    </source>
</evidence>
<evidence type="ECO:0000256" key="4">
    <source>
        <dbReference type="ARBA" id="ARBA00022884"/>
    </source>
</evidence>
<evidence type="ECO:0000256" key="3">
    <source>
        <dbReference type="ARBA" id="ARBA00022691"/>
    </source>
</evidence>
<evidence type="ECO:0000256" key="2">
    <source>
        <dbReference type="ARBA" id="ARBA00022679"/>
    </source>
</evidence>
<dbReference type="GO" id="GO:0008168">
    <property type="term" value="F:methyltransferase activity"/>
    <property type="evidence" value="ECO:0007669"/>
    <property type="project" value="UniProtKB-KW"/>
</dbReference>
<evidence type="ECO:0000313" key="7">
    <source>
        <dbReference type="Proteomes" id="UP000223968"/>
    </source>
</evidence>
<dbReference type="PANTHER" id="PTHR11727">
    <property type="entry name" value="DIMETHYLADENOSINE TRANSFERASE"/>
    <property type="match status" value="1"/>
</dbReference>